<gene>
    <name evidence="6" type="ORF">Amon01_000431400</name>
</gene>
<dbReference type="AlphaFoldDB" id="A0A9W7DH39"/>
<dbReference type="OrthoDB" id="288726at2759"/>
<reference evidence="6" key="1">
    <citation type="submission" date="2023-04" db="EMBL/GenBank/DDBJ databases">
        <title>Ambrosiozyma monospora NBRC 1965.</title>
        <authorList>
            <person name="Ichikawa N."/>
            <person name="Sato H."/>
            <person name="Tonouchi N."/>
        </authorList>
    </citation>
    <scope>NUCLEOTIDE SEQUENCE</scope>
    <source>
        <strain evidence="6">NBRC 1965</strain>
    </source>
</reference>
<evidence type="ECO:0000256" key="3">
    <source>
        <dbReference type="ARBA" id="ARBA00022801"/>
    </source>
</evidence>
<dbReference type="PROSITE" id="PS01053">
    <property type="entry name" value="ARGINASE_1"/>
    <property type="match status" value="1"/>
</dbReference>
<keyword evidence="7" id="KW-1185">Reference proteome</keyword>
<feature type="chain" id="PRO_5040867152" evidence="5">
    <location>
        <begin position="20"/>
        <end position="410"/>
    </location>
</feature>
<dbReference type="Pfam" id="PF00491">
    <property type="entry name" value="Arginase"/>
    <property type="match status" value="1"/>
</dbReference>
<dbReference type="PRINTS" id="PR00116">
    <property type="entry name" value="ARGINASE"/>
</dbReference>
<evidence type="ECO:0000313" key="6">
    <source>
        <dbReference type="EMBL" id="GMG33730.1"/>
    </source>
</evidence>
<comment type="caution">
    <text evidence="6">The sequence shown here is derived from an EMBL/GenBank/DDBJ whole genome shotgun (WGS) entry which is preliminary data.</text>
</comment>
<protein>
    <submittedName>
        <fullName evidence="6">Unnamed protein product</fullName>
    </submittedName>
</protein>
<dbReference type="GO" id="GO:0046872">
    <property type="term" value="F:metal ion binding"/>
    <property type="evidence" value="ECO:0007669"/>
    <property type="project" value="UniProtKB-KW"/>
</dbReference>
<dbReference type="CDD" id="cd11592">
    <property type="entry name" value="Agmatinase_PAH"/>
    <property type="match status" value="1"/>
</dbReference>
<evidence type="ECO:0000313" key="7">
    <source>
        <dbReference type="Proteomes" id="UP001165063"/>
    </source>
</evidence>
<dbReference type="GO" id="GO:0008783">
    <property type="term" value="F:agmatinase activity"/>
    <property type="evidence" value="ECO:0007669"/>
    <property type="project" value="TreeGrafter"/>
</dbReference>
<keyword evidence="3 4" id="KW-0378">Hydrolase</keyword>
<keyword evidence="5" id="KW-0732">Signal</keyword>
<dbReference type="SUPFAM" id="SSF52768">
    <property type="entry name" value="Arginase/deacetylase"/>
    <property type="match status" value="1"/>
</dbReference>
<evidence type="ECO:0000256" key="1">
    <source>
        <dbReference type="ARBA" id="ARBA00009227"/>
    </source>
</evidence>
<dbReference type="InterPro" id="IPR023696">
    <property type="entry name" value="Ureohydrolase_dom_sf"/>
</dbReference>
<dbReference type="PANTHER" id="PTHR11358">
    <property type="entry name" value="ARGINASE/AGMATINASE"/>
    <property type="match status" value="1"/>
</dbReference>
<dbReference type="GO" id="GO:0033389">
    <property type="term" value="P:putrescine biosynthetic process from arginine, via agmatine"/>
    <property type="evidence" value="ECO:0007669"/>
    <property type="project" value="TreeGrafter"/>
</dbReference>
<dbReference type="PROSITE" id="PS51409">
    <property type="entry name" value="ARGINASE_2"/>
    <property type="match status" value="1"/>
</dbReference>
<feature type="signal peptide" evidence="5">
    <location>
        <begin position="1"/>
        <end position="19"/>
    </location>
</feature>
<evidence type="ECO:0000256" key="5">
    <source>
        <dbReference type="SAM" id="SignalP"/>
    </source>
</evidence>
<dbReference type="InterPro" id="IPR006035">
    <property type="entry name" value="Ureohydrolase"/>
</dbReference>
<proteinExistence type="inferred from homology"/>
<comment type="similarity">
    <text evidence="1">Belongs to the arginase family. Agmatinase subfamily.</text>
</comment>
<dbReference type="Proteomes" id="UP001165063">
    <property type="component" value="Unassembled WGS sequence"/>
</dbReference>
<accession>A0A9W7DH39</accession>
<evidence type="ECO:0000256" key="2">
    <source>
        <dbReference type="ARBA" id="ARBA00022723"/>
    </source>
</evidence>
<dbReference type="FunFam" id="3.40.800.10:FF:000014">
    <property type="entry name" value="Arginase family protein"/>
    <property type="match status" value="1"/>
</dbReference>
<organism evidence="6 7">
    <name type="scientific">Ambrosiozyma monospora</name>
    <name type="common">Yeast</name>
    <name type="synonym">Endomycopsis monosporus</name>
    <dbReference type="NCBI Taxonomy" id="43982"/>
    <lineage>
        <taxon>Eukaryota</taxon>
        <taxon>Fungi</taxon>
        <taxon>Dikarya</taxon>
        <taxon>Ascomycota</taxon>
        <taxon>Saccharomycotina</taxon>
        <taxon>Pichiomycetes</taxon>
        <taxon>Pichiales</taxon>
        <taxon>Pichiaceae</taxon>
        <taxon>Ambrosiozyma</taxon>
    </lineage>
</organism>
<keyword evidence="2" id="KW-0479">Metal-binding</keyword>
<dbReference type="InterPro" id="IPR020855">
    <property type="entry name" value="Ureohydrolase_Mn_BS"/>
</dbReference>
<sequence length="410" mass="46028">MRISSLLSVFTALTAIATATPFQFQHQDNSRSPDVLEQHYADEHFHLSGDFITSKKATLQEKWGEEWPFTGIPTFAHLNTSKCLLHPDLEYDIGIIGVPFDTTTSYRAGARFGPKAIRDASQRQHSLRGFNTRAGINPYQNWATFLDCGDIPVSPMDNAIAFDQMTQAFEELLLRRSSSDDPTHPPRYIALGGDHSILLPHLRALHKVYGKIAVIHFDAHLDTWSPESYPSYWSSEQSKLTHGSMLWIAREEKILSDDNNVHIGLRTRLSGDDWGDYNSDTSQGWKRYSADDVWTDGVEGLNRMVREIHERIPQDMPVYISVDVDCMDPGNTPGTGTIEAGGMLPREVIYLLRKIDLNLVGADVVEVSPQFDHAEITATNAAQVAYELITSMVKKGKPLSSNIEVERIEE</sequence>
<name>A0A9W7DH39_AMBMO</name>
<evidence type="ECO:0000256" key="4">
    <source>
        <dbReference type="RuleBase" id="RU003684"/>
    </source>
</evidence>
<dbReference type="EMBL" id="BSXU01002049">
    <property type="protein sequence ID" value="GMG33730.1"/>
    <property type="molecule type" value="Genomic_DNA"/>
</dbReference>
<dbReference type="PANTHER" id="PTHR11358:SF26">
    <property type="entry name" value="GUANIDINO ACID HYDROLASE, MITOCHONDRIAL"/>
    <property type="match status" value="1"/>
</dbReference>
<dbReference type="Gene3D" id="3.40.800.10">
    <property type="entry name" value="Ureohydrolase domain"/>
    <property type="match status" value="1"/>
</dbReference>